<accession>A0ABP6UT82</accession>
<dbReference type="RefSeq" id="WP_344929773.1">
    <property type="nucleotide sequence ID" value="NZ_BAABCW010000019.1"/>
</dbReference>
<comment type="caution">
    <text evidence="1">The sequence shown here is derived from an EMBL/GenBank/DDBJ whole genome shotgun (WGS) entry which is preliminary data.</text>
</comment>
<organism evidence="1 2">
    <name type="scientific">Aquimarina addita</name>
    <dbReference type="NCBI Taxonomy" id="870485"/>
    <lineage>
        <taxon>Bacteria</taxon>
        <taxon>Pseudomonadati</taxon>
        <taxon>Bacteroidota</taxon>
        <taxon>Flavobacteriia</taxon>
        <taxon>Flavobacteriales</taxon>
        <taxon>Flavobacteriaceae</taxon>
        <taxon>Aquimarina</taxon>
    </lineage>
</organism>
<protein>
    <submittedName>
        <fullName evidence="1">Uncharacterized protein</fullName>
    </submittedName>
</protein>
<proteinExistence type="predicted"/>
<evidence type="ECO:0000313" key="2">
    <source>
        <dbReference type="Proteomes" id="UP001500459"/>
    </source>
</evidence>
<name>A0ABP6UT82_9FLAO</name>
<reference evidence="2" key="1">
    <citation type="journal article" date="2019" name="Int. J. Syst. Evol. Microbiol.">
        <title>The Global Catalogue of Microorganisms (GCM) 10K type strain sequencing project: providing services to taxonomists for standard genome sequencing and annotation.</title>
        <authorList>
            <consortium name="The Broad Institute Genomics Platform"/>
            <consortium name="The Broad Institute Genome Sequencing Center for Infectious Disease"/>
            <person name="Wu L."/>
            <person name="Ma J."/>
        </authorList>
    </citation>
    <scope>NUCLEOTIDE SEQUENCE [LARGE SCALE GENOMIC DNA]</scope>
    <source>
        <strain evidence="2">JCM 17106</strain>
    </source>
</reference>
<sequence length="93" mass="10812">MKRTKFEIKLKIYLLDGTTISLCLSLFDWVKYKTKNEAVKMHTLLDYDVHLPSYVNIIDRKTADNKGVQYIPLLKGIVIVANRFYNGFSILNV</sequence>
<dbReference type="Proteomes" id="UP001500459">
    <property type="component" value="Unassembled WGS sequence"/>
</dbReference>
<evidence type="ECO:0000313" key="1">
    <source>
        <dbReference type="EMBL" id="GAA3518484.1"/>
    </source>
</evidence>
<keyword evidence="2" id="KW-1185">Reference proteome</keyword>
<dbReference type="EMBL" id="BAABCW010000019">
    <property type="protein sequence ID" value="GAA3518484.1"/>
    <property type="molecule type" value="Genomic_DNA"/>
</dbReference>
<gene>
    <name evidence="1" type="ORF">GCM10022393_35760</name>
</gene>